<feature type="domain" description="Response regulatory" evidence="3">
    <location>
        <begin position="4"/>
        <end position="119"/>
    </location>
</feature>
<reference evidence="5" key="1">
    <citation type="journal article" date="2019" name="Int. J. Syst. Evol. Microbiol.">
        <title>The Global Catalogue of Microorganisms (GCM) 10K type strain sequencing project: providing services to taxonomists for standard genome sequencing and annotation.</title>
        <authorList>
            <consortium name="The Broad Institute Genomics Platform"/>
            <consortium name="The Broad Institute Genome Sequencing Center for Infectious Disease"/>
            <person name="Wu L."/>
            <person name="Ma J."/>
        </authorList>
    </citation>
    <scope>NUCLEOTIDE SEQUENCE [LARGE SCALE GENOMIC DNA]</scope>
    <source>
        <strain evidence="5">JCM 16540</strain>
    </source>
</reference>
<evidence type="ECO:0000313" key="4">
    <source>
        <dbReference type="EMBL" id="GAA3553051.1"/>
    </source>
</evidence>
<dbReference type="SUPFAM" id="SSF52172">
    <property type="entry name" value="CheY-like"/>
    <property type="match status" value="1"/>
</dbReference>
<dbReference type="PANTHER" id="PTHR44591:SF3">
    <property type="entry name" value="RESPONSE REGULATORY DOMAIN-CONTAINING PROTEIN"/>
    <property type="match status" value="1"/>
</dbReference>
<dbReference type="CDD" id="cd00156">
    <property type="entry name" value="REC"/>
    <property type="match status" value="1"/>
</dbReference>
<dbReference type="PANTHER" id="PTHR44591">
    <property type="entry name" value="STRESS RESPONSE REGULATOR PROTEIN 1"/>
    <property type="match status" value="1"/>
</dbReference>
<dbReference type="InterPro" id="IPR001789">
    <property type="entry name" value="Sig_transdc_resp-reg_receiver"/>
</dbReference>
<sequence>MVLSILVVDDDTAVRGLIVRILRAQGHAVVGEAGSVAEALVLTARLRPDAALVDIGLPDGDGFELTRALRDRGDKVRVVLFSSDADRTNVTAAERAGAVGFLPKDELSGTALQLLLEPAEGAQVAGGG</sequence>
<evidence type="ECO:0000256" key="2">
    <source>
        <dbReference type="PROSITE-ProRule" id="PRU00169"/>
    </source>
</evidence>
<dbReference type="Gene3D" id="3.40.50.2300">
    <property type="match status" value="1"/>
</dbReference>
<dbReference type="PROSITE" id="PS50110">
    <property type="entry name" value="RESPONSE_REGULATORY"/>
    <property type="match status" value="1"/>
</dbReference>
<name>A0ABP6WP22_9ACTN</name>
<evidence type="ECO:0000259" key="3">
    <source>
        <dbReference type="PROSITE" id="PS50110"/>
    </source>
</evidence>
<dbReference type="InterPro" id="IPR050595">
    <property type="entry name" value="Bact_response_regulator"/>
</dbReference>
<keyword evidence="1 2" id="KW-0597">Phosphoprotein</keyword>
<dbReference type="Pfam" id="PF00072">
    <property type="entry name" value="Response_reg"/>
    <property type="match status" value="1"/>
</dbReference>
<proteinExistence type="predicted"/>
<accession>A0ABP6WP22</accession>
<evidence type="ECO:0000256" key="1">
    <source>
        <dbReference type="ARBA" id="ARBA00022553"/>
    </source>
</evidence>
<comment type="caution">
    <text evidence="4">The sequence shown here is derived from an EMBL/GenBank/DDBJ whole genome shotgun (WGS) entry which is preliminary data.</text>
</comment>
<dbReference type="EMBL" id="BAAAYR010000001">
    <property type="protein sequence ID" value="GAA3553051.1"/>
    <property type="molecule type" value="Genomic_DNA"/>
</dbReference>
<dbReference type="InterPro" id="IPR011006">
    <property type="entry name" value="CheY-like_superfamily"/>
</dbReference>
<keyword evidence="5" id="KW-1185">Reference proteome</keyword>
<feature type="modified residue" description="4-aspartylphosphate" evidence="2">
    <location>
        <position position="54"/>
    </location>
</feature>
<dbReference type="RefSeq" id="WP_204912369.1">
    <property type="nucleotide sequence ID" value="NZ_BAAAYR010000001.1"/>
</dbReference>
<protein>
    <recommendedName>
        <fullName evidence="3">Response regulatory domain-containing protein</fullName>
    </recommendedName>
</protein>
<dbReference type="SMART" id="SM00448">
    <property type="entry name" value="REC"/>
    <property type="match status" value="1"/>
</dbReference>
<gene>
    <name evidence="4" type="ORF">GCM10022197_05150</name>
</gene>
<dbReference type="Proteomes" id="UP001500767">
    <property type="component" value="Unassembled WGS sequence"/>
</dbReference>
<evidence type="ECO:0000313" key="5">
    <source>
        <dbReference type="Proteomes" id="UP001500767"/>
    </source>
</evidence>
<organism evidence="4 5">
    <name type="scientific">Microlunatus spumicola</name>
    <dbReference type="NCBI Taxonomy" id="81499"/>
    <lineage>
        <taxon>Bacteria</taxon>
        <taxon>Bacillati</taxon>
        <taxon>Actinomycetota</taxon>
        <taxon>Actinomycetes</taxon>
        <taxon>Propionibacteriales</taxon>
        <taxon>Propionibacteriaceae</taxon>
        <taxon>Microlunatus</taxon>
    </lineage>
</organism>